<evidence type="ECO:0000313" key="1">
    <source>
        <dbReference type="EMBL" id="MFC4104291.1"/>
    </source>
</evidence>
<dbReference type="SUPFAM" id="SSF52540">
    <property type="entry name" value="P-loop containing nucleoside triphosphate hydrolases"/>
    <property type="match status" value="1"/>
</dbReference>
<dbReference type="EMBL" id="JBHSAM010000036">
    <property type="protein sequence ID" value="MFC4104291.1"/>
    <property type="molecule type" value="Genomic_DNA"/>
</dbReference>
<dbReference type="InterPro" id="IPR027417">
    <property type="entry name" value="P-loop_NTPase"/>
</dbReference>
<dbReference type="Gene3D" id="3.40.50.300">
    <property type="entry name" value="P-loop containing nucleotide triphosphate hydrolases"/>
    <property type="match status" value="1"/>
</dbReference>
<organism evidence="1 2">
    <name type="scientific">Paenibacillus xanthanilyticus</name>
    <dbReference type="NCBI Taxonomy" id="1783531"/>
    <lineage>
        <taxon>Bacteria</taxon>
        <taxon>Bacillati</taxon>
        <taxon>Bacillota</taxon>
        <taxon>Bacilli</taxon>
        <taxon>Bacillales</taxon>
        <taxon>Paenibacillaceae</taxon>
        <taxon>Paenibacillus</taxon>
    </lineage>
</organism>
<reference evidence="2" key="1">
    <citation type="journal article" date="2019" name="Int. J. Syst. Evol. Microbiol.">
        <title>The Global Catalogue of Microorganisms (GCM) 10K type strain sequencing project: providing services to taxonomists for standard genome sequencing and annotation.</title>
        <authorList>
            <consortium name="The Broad Institute Genomics Platform"/>
            <consortium name="The Broad Institute Genome Sequencing Center for Infectious Disease"/>
            <person name="Wu L."/>
            <person name="Ma J."/>
        </authorList>
    </citation>
    <scope>NUCLEOTIDE SEQUENCE [LARGE SCALE GENOMIC DNA]</scope>
    <source>
        <strain evidence="2">IBRC-M 10987</strain>
    </source>
</reference>
<evidence type="ECO:0000313" key="2">
    <source>
        <dbReference type="Proteomes" id="UP001595715"/>
    </source>
</evidence>
<keyword evidence="2" id="KW-1185">Reference proteome</keyword>
<comment type="caution">
    <text evidence="1">The sequence shown here is derived from an EMBL/GenBank/DDBJ whole genome shotgun (WGS) entry which is preliminary data.</text>
</comment>
<sequence>MINGAFGSGKTTTAQMLQPLVANSMIFDPEEIGLMIWKLIPESMRPIHELTDDFQDIELWRMLTVQVAGEIKKKYQKHLIVPMTLYKEENFNYIYNGFKELDEELYHFCLVASENTLYNRLVKRGDKVGGWSFQRTATCVEAFRKDIFQEHVITDHLKPTEIIDLILKRVHNNDE</sequence>
<proteinExistence type="predicted"/>
<gene>
    <name evidence="1" type="ORF">ACFOZ8_32190</name>
</gene>
<name>A0ABV8KE59_9BACL</name>
<accession>A0ABV8KE59</accession>
<protein>
    <submittedName>
        <fullName evidence="1">AAA family ATPase</fullName>
    </submittedName>
</protein>
<dbReference type="Pfam" id="PF13238">
    <property type="entry name" value="AAA_18"/>
    <property type="match status" value="1"/>
</dbReference>
<dbReference type="RefSeq" id="WP_377722878.1">
    <property type="nucleotide sequence ID" value="NZ_JBHSAM010000036.1"/>
</dbReference>
<dbReference type="Proteomes" id="UP001595715">
    <property type="component" value="Unassembled WGS sequence"/>
</dbReference>